<dbReference type="GO" id="GO:0016020">
    <property type="term" value="C:membrane"/>
    <property type="evidence" value="ECO:0007669"/>
    <property type="project" value="UniProtKB-SubCell"/>
</dbReference>
<dbReference type="AlphaFoldDB" id="A0A8D2IWS0"/>
<evidence type="ECO:0000259" key="21">
    <source>
        <dbReference type="PROSITE" id="PS50287"/>
    </source>
</evidence>
<evidence type="ECO:0000256" key="18">
    <source>
        <dbReference type="RuleBase" id="RU363034"/>
    </source>
</evidence>
<dbReference type="InterPro" id="IPR018056">
    <property type="entry name" value="Kringle_CS"/>
</dbReference>
<keyword evidence="9" id="KW-0732">Signal</keyword>
<dbReference type="FunFam" id="3.10.250.10:FF:000005">
    <property type="entry name" value="Neurotrypsin isoform A"/>
    <property type="match status" value="1"/>
</dbReference>
<evidence type="ECO:0000256" key="1">
    <source>
        <dbReference type="ARBA" id="ARBA00002744"/>
    </source>
</evidence>
<keyword evidence="8" id="KW-0812">Transmembrane</keyword>
<dbReference type="CDD" id="cd00190">
    <property type="entry name" value="Tryp_SPc"/>
    <property type="match status" value="1"/>
</dbReference>
<accession>A0A8D2IWS0</accession>
<keyword evidence="18" id="KW-0645">Protease</keyword>
<feature type="disulfide bond" evidence="17">
    <location>
        <begin position="342"/>
        <end position="406"/>
    </location>
</feature>
<dbReference type="InterPro" id="IPR018114">
    <property type="entry name" value="TRYPSIN_HIS"/>
</dbReference>
<dbReference type="InterPro" id="IPR036772">
    <property type="entry name" value="SRCR-like_dom_sf"/>
</dbReference>
<keyword evidence="12" id="KW-0472">Membrane</keyword>
<keyword evidence="11" id="KW-1133">Transmembrane helix</keyword>
<feature type="domain" description="Kringle" evidence="19">
    <location>
        <begin position="32"/>
        <end position="108"/>
    </location>
</feature>
<keyword evidence="7 16" id="KW-0420">Kringle</keyword>
<dbReference type="SMART" id="SM00020">
    <property type="entry name" value="Tryp_SPc"/>
    <property type="match status" value="1"/>
</dbReference>
<dbReference type="InterPro" id="IPR000001">
    <property type="entry name" value="Kringle"/>
</dbReference>
<dbReference type="InterPro" id="IPR001254">
    <property type="entry name" value="Trypsin_dom"/>
</dbReference>
<keyword evidence="18" id="KW-0378">Hydrolase</keyword>
<dbReference type="PROSITE" id="PS50287">
    <property type="entry name" value="SRCR_2"/>
    <property type="match status" value="4"/>
</dbReference>
<evidence type="ECO:0000256" key="10">
    <source>
        <dbReference type="ARBA" id="ARBA00022737"/>
    </source>
</evidence>
<evidence type="ECO:0000256" key="11">
    <source>
        <dbReference type="ARBA" id="ARBA00022989"/>
    </source>
</evidence>
<dbReference type="SUPFAM" id="SSF56487">
    <property type="entry name" value="SRCR-like"/>
    <property type="match status" value="4"/>
</dbReference>
<feature type="domain" description="SRCR" evidence="21">
    <location>
        <begin position="110"/>
        <end position="203"/>
    </location>
</feature>
<feature type="disulfide bond" evidence="17">
    <location>
        <begin position="277"/>
        <end position="287"/>
    </location>
</feature>
<feature type="disulfide bond" evidence="17">
    <location>
        <begin position="246"/>
        <end position="307"/>
    </location>
</feature>
<feature type="disulfide bond" evidence="17">
    <location>
        <begin position="454"/>
        <end position="518"/>
    </location>
</feature>
<dbReference type="Proteomes" id="UP000694545">
    <property type="component" value="Unplaced"/>
</dbReference>
<evidence type="ECO:0000256" key="5">
    <source>
        <dbReference type="ARBA" id="ARBA00017669"/>
    </source>
</evidence>
<evidence type="ECO:0000256" key="4">
    <source>
        <dbReference type="ARBA" id="ARBA00009228"/>
    </source>
</evidence>
<dbReference type="FunFam" id="3.10.250.10:FF:000016">
    <property type="entry name" value="Scavenger receptor cysteine-rich protein type 12"/>
    <property type="match status" value="1"/>
</dbReference>
<feature type="disulfide bond" evidence="17">
    <location>
        <begin position="467"/>
        <end position="528"/>
    </location>
</feature>
<dbReference type="PROSITE" id="PS00021">
    <property type="entry name" value="KRINGLE_1"/>
    <property type="match status" value="1"/>
</dbReference>
<comment type="caution">
    <text evidence="17">Lacks conserved residue(s) required for the propagation of feature annotation.</text>
</comment>
<dbReference type="SUPFAM" id="SSF57440">
    <property type="entry name" value="Kringle-like"/>
    <property type="match status" value="1"/>
</dbReference>
<keyword evidence="18" id="KW-0720">Serine protease</keyword>
<dbReference type="SMART" id="SM00202">
    <property type="entry name" value="SR"/>
    <property type="match status" value="4"/>
</dbReference>
<evidence type="ECO:0000256" key="7">
    <source>
        <dbReference type="ARBA" id="ARBA00022572"/>
    </source>
</evidence>
<dbReference type="GO" id="GO:0004252">
    <property type="term" value="F:serine-type endopeptidase activity"/>
    <property type="evidence" value="ECO:0007669"/>
    <property type="project" value="InterPro"/>
</dbReference>
<keyword evidence="10" id="KW-0677">Repeat</keyword>
<dbReference type="Pfam" id="PF00051">
    <property type="entry name" value="Kringle"/>
    <property type="match status" value="1"/>
</dbReference>
<dbReference type="GO" id="GO:0035821">
    <property type="term" value="P:modulation of process of another organism"/>
    <property type="evidence" value="ECO:0007669"/>
    <property type="project" value="UniProtKB-ARBA"/>
</dbReference>
<comment type="similarity">
    <text evidence="4">Belongs to the peptidase S1 family. Snake venom subfamily.</text>
</comment>
<dbReference type="PANTHER" id="PTHR48071:SF18">
    <property type="entry name" value="DELETED IN MALIGNANT BRAIN TUMORS 1 PROTEIN-RELATED"/>
    <property type="match status" value="1"/>
</dbReference>
<dbReference type="PRINTS" id="PR00018">
    <property type="entry name" value="KRINGLE"/>
</dbReference>
<dbReference type="PROSITE" id="PS50240">
    <property type="entry name" value="TRYPSIN_DOM"/>
    <property type="match status" value="1"/>
</dbReference>
<dbReference type="PANTHER" id="PTHR48071">
    <property type="entry name" value="SRCR DOMAIN-CONTAINING PROTEIN"/>
    <property type="match status" value="1"/>
</dbReference>
<dbReference type="PROSITE" id="PS00135">
    <property type="entry name" value="TRYPSIN_SER"/>
    <property type="match status" value="1"/>
</dbReference>
<keyword evidence="13 17" id="KW-1015">Disulfide bond</keyword>
<dbReference type="PROSITE" id="PS00420">
    <property type="entry name" value="SRCR_1"/>
    <property type="match status" value="3"/>
</dbReference>
<name>A0A8D2IWS0_VARKO</name>
<dbReference type="Gene3D" id="2.40.10.10">
    <property type="entry name" value="Trypsin-like serine proteases"/>
    <property type="match status" value="1"/>
</dbReference>
<dbReference type="InterPro" id="IPR038178">
    <property type="entry name" value="Kringle_sf"/>
</dbReference>
<feature type="domain" description="SRCR" evidence="21">
    <location>
        <begin position="317"/>
        <end position="417"/>
    </location>
</feature>
<feature type="domain" description="Peptidase S1" evidence="20">
    <location>
        <begin position="558"/>
        <end position="801"/>
    </location>
</feature>
<feature type="disulfide bond" evidence="17">
    <location>
        <begin position="498"/>
        <end position="508"/>
    </location>
</feature>
<evidence type="ECO:0000256" key="9">
    <source>
        <dbReference type="ARBA" id="ARBA00022729"/>
    </source>
</evidence>
<evidence type="ECO:0000313" key="23">
    <source>
        <dbReference type="Proteomes" id="UP000694545"/>
    </source>
</evidence>
<evidence type="ECO:0000256" key="8">
    <source>
        <dbReference type="ARBA" id="ARBA00022692"/>
    </source>
</evidence>
<dbReference type="InterPro" id="IPR001190">
    <property type="entry name" value="SRCR"/>
</dbReference>
<feature type="disulfide bond" evidence="17">
    <location>
        <begin position="386"/>
        <end position="396"/>
    </location>
</feature>
<keyword evidence="6" id="KW-0964">Secreted</keyword>
<evidence type="ECO:0000259" key="20">
    <source>
        <dbReference type="PROSITE" id="PS50240"/>
    </source>
</evidence>
<dbReference type="GO" id="GO:0005576">
    <property type="term" value="C:extracellular region"/>
    <property type="evidence" value="ECO:0007669"/>
    <property type="project" value="UniProtKB-SubCell"/>
</dbReference>
<feature type="disulfide bond" evidence="17">
    <location>
        <begin position="174"/>
        <end position="184"/>
    </location>
</feature>
<dbReference type="InterPro" id="IPR001314">
    <property type="entry name" value="Peptidase_S1A"/>
</dbReference>
<dbReference type="FunFam" id="2.40.10.10:FF:000053">
    <property type="entry name" value="Neurotrypsin"/>
    <property type="match status" value="1"/>
</dbReference>
<feature type="domain" description="SRCR" evidence="21">
    <location>
        <begin position="208"/>
        <end position="308"/>
    </location>
</feature>
<keyword evidence="14" id="KW-0325">Glycoprotein</keyword>
<dbReference type="PRINTS" id="PR00258">
    <property type="entry name" value="SPERACTRCPTR"/>
</dbReference>
<reference evidence="22" key="2">
    <citation type="submission" date="2025-09" db="UniProtKB">
        <authorList>
            <consortium name="Ensembl"/>
        </authorList>
    </citation>
    <scope>IDENTIFICATION</scope>
</reference>
<dbReference type="Pfam" id="PF00089">
    <property type="entry name" value="Trypsin"/>
    <property type="match status" value="1"/>
</dbReference>
<evidence type="ECO:0000256" key="3">
    <source>
        <dbReference type="ARBA" id="ARBA00004613"/>
    </source>
</evidence>
<keyword evidence="23" id="KW-1185">Reference proteome</keyword>
<reference evidence="22" key="1">
    <citation type="submission" date="2025-08" db="UniProtKB">
        <authorList>
            <consortium name="Ensembl"/>
        </authorList>
    </citation>
    <scope>IDENTIFICATION</scope>
</reference>
<dbReference type="SUPFAM" id="SSF50494">
    <property type="entry name" value="Trypsin-like serine proteases"/>
    <property type="match status" value="1"/>
</dbReference>
<dbReference type="PROSITE" id="PS00134">
    <property type="entry name" value="TRYPSIN_HIS"/>
    <property type="match status" value="1"/>
</dbReference>
<dbReference type="GO" id="GO:0006508">
    <property type="term" value="P:proteolysis"/>
    <property type="evidence" value="ECO:0007669"/>
    <property type="project" value="UniProtKB-KW"/>
</dbReference>
<protein>
    <recommendedName>
        <fullName evidence="5">Neurotrypsin</fullName>
    </recommendedName>
    <alternativeName>
        <fullName evidence="15">Serine protease 12</fullName>
    </alternativeName>
</protein>
<evidence type="ECO:0000256" key="12">
    <source>
        <dbReference type="ARBA" id="ARBA00023136"/>
    </source>
</evidence>
<feature type="domain" description="SRCR" evidence="21">
    <location>
        <begin position="429"/>
        <end position="529"/>
    </location>
</feature>
<evidence type="ECO:0000256" key="14">
    <source>
        <dbReference type="ARBA" id="ARBA00023180"/>
    </source>
</evidence>
<sequence length="810" mass="87656">APRPEQPPPRLPPKPSQMLECKPSLLLPAAGPCAMEDFGYYNGSLAVTVSGSECLSWSDFPEYMQQYPNRGLGNHNFCRNPDGGGTPWCFYLLSSGAIGWATCDCSQGAVRLVEGGRVEVRLGGLWGAVCGDRWTDADASVVCRQLGLSEIGAAGKECCTGLGPAHVHLQSANCHGDEKMLLQCRYLEGPSPCAHGAAVATCGVGSPLRLVGGEQSFEGRVEVYHDGRWGTICDDQWDDRDAEVVCRQLGLSGTAKAASWAHFGQGAGPVLLDEVQCSGNELSLDQCEKNGWGEHNCDHTEDAGSVCISPTLTEGAIRLAGGRSPNEGRVEVYHNGVWGRVCDDGWTGINTQVACRQLGFRGPAGLAAEGQFASGPALILLDDVACTGTEASLLDCPHSDWGQHDCSHEEDVGLRCSAPEKGRMFRIPVRLVDGKSAQEGRAEVFLSGQWGSICGDGWTDGDAAVVCRQLGYSGAAKARTTARWGKGHTPAHLAKVECRGTEGTLRECAVRESRAHSCWRGKEAGVICDFVEEEIQAIGNPALSMCGLQLLHYRKKRIIGGNKSQRGGWPWQLSLRLRGFHREARLLCGATLIGSCWALTAAHCFKRFGVDVRRYLLRVGDHHTGARDEFERELPLEKIILHRNYQSSGNDNDIALIRMQGRDGDCLSFSRHVLPVCLPGRKERAAVNRGACFISGWGDTGRSYSRILLQGSVPLLPRQVCKSRYGRKFTSRMLCAGNLSEENRVDSCQGDSGGPLMCQRSSGHWVILGITSWGYGCGRKDSPGVYTKVSKFVPWIKKVARPIGEGPAQR</sequence>
<evidence type="ECO:0000259" key="19">
    <source>
        <dbReference type="PROSITE" id="PS50070"/>
    </source>
</evidence>
<dbReference type="Pfam" id="PF00530">
    <property type="entry name" value="SRCR"/>
    <property type="match status" value="4"/>
</dbReference>
<dbReference type="InterPro" id="IPR009003">
    <property type="entry name" value="Peptidase_S1_PA"/>
</dbReference>
<proteinExistence type="inferred from homology"/>
<feature type="disulfide bond" evidence="17">
    <location>
        <begin position="233"/>
        <end position="297"/>
    </location>
</feature>
<dbReference type="FunFam" id="3.10.250.10:FF:000026">
    <property type="entry name" value="Tequila, isoform D"/>
    <property type="match status" value="1"/>
</dbReference>
<dbReference type="Gene3D" id="3.10.250.10">
    <property type="entry name" value="SRCR-like domain"/>
    <property type="match status" value="4"/>
</dbReference>
<dbReference type="Ensembl" id="ENSVKKT00000003854.1">
    <property type="protein sequence ID" value="ENSVKKP00000003748.1"/>
    <property type="gene ID" value="ENSVKKG00000002847.1"/>
</dbReference>
<dbReference type="InterPro" id="IPR043504">
    <property type="entry name" value="Peptidase_S1_PA_chymotrypsin"/>
</dbReference>
<evidence type="ECO:0000256" key="16">
    <source>
        <dbReference type="PROSITE-ProRule" id="PRU00121"/>
    </source>
</evidence>
<dbReference type="OMA" id="ALVRMWG"/>
<evidence type="ECO:0000256" key="2">
    <source>
        <dbReference type="ARBA" id="ARBA00004167"/>
    </source>
</evidence>
<dbReference type="InterPro" id="IPR013806">
    <property type="entry name" value="Kringle-like"/>
</dbReference>
<dbReference type="Gene3D" id="2.40.20.10">
    <property type="entry name" value="Plasminogen Kringle 4"/>
    <property type="match status" value="1"/>
</dbReference>
<feature type="disulfide bond" evidence="17">
    <location>
        <begin position="355"/>
        <end position="416"/>
    </location>
</feature>
<evidence type="ECO:0000256" key="17">
    <source>
        <dbReference type="PROSITE-ProRule" id="PRU00196"/>
    </source>
</evidence>
<dbReference type="SMART" id="SM00130">
    <property type="entry name" value="KR"/>
    <property type="match status" value="1"/>
</dbReference>
<dbReference type="InterPro" id="IPR033116">
    <property type="entry name" value="TRYPSIN_SER"/>
</dbReference>
<dbReference type="PRINTS" id="PR00722">
    <property type="entry name" value="CHYMOTRYPSIN"/>
</dbReference>
<evidence type="ECO:0000256" key="15">
    <source>
        <dbReference type="ARBA" id="ARBA00030576"/>
    </source>
</evidence>
<organism evidence="22 23">
    <name type="scientific">Varanus komodoensis</name>
    <name type="common">Komodo dragon</name>
    <dbReference type="NCBI Taxonomy" id="61221"/>
    <lineage>
        <taxon>Eukaryota</taxon>
        <taxon>Metazoa</taxon>
        <taxon>Chordata</taxon>
        <taxon>Craniata</taxon>
        <taxon>Vertebrata</taxon>
        <taxon>Euteleostomi</taxon>
        <taxon>Lepidosauria</taxon>
        <taxon>Squamata</taxon>
        <taxon>Bifurcata</taxon>
        <taxon>Unidentata</taxon>
        <taxon>Episquamata</taxon>
        <taxon>Toxicofera</taxon>
        <taxon>Anguimorpha</taxon>
        <taxon>Paleoanguimorpha</taxon>
        <taxon>Varanoidea</taxon>
        <taxon>Varanidae</taxon>
        <taxon>Varanus</taxon>
    </lineage>
</organism>
<evidence type="ECO:0000256" key="13">
    <source>
        <dbReference type="ARBA" id="ARBA00023157"/>
    </source>
</evidence>
<evidence type="ECO:0000256" key="6">
    <source>
        <dbReference type="ARBA" id="ARBA00022525"/>
    </source>
</evidence>
<evidence type="ECO:0000313" key="22">
    <source>
        <dbReference type="Ensembl" id="ENSVKKP00000003748.1"/>
    </source>
</evidence>
<comment type="subcellular location">
    <subcellularLocation>
        <location evidence="2">Membrane</location>
        <topology evidence="2">Single-pass membrane protein</topology>
    </subcellularLocation>
    <subcellularLocation>
        <location evidence="3">Secreted</location>
    </subcellularLocation>
</comment>
<comment type="function">
    <text evidence="1">Plays a role in neuronal plasticity and the proteolytic action may subserve structural reorganizations associated with learning and memory operations.</text>
</comment>
<dbReference type="FunFam" id="3.10.250.10:FF:000006">
    <property type="entry name" value="neurotrypsin isoform X2"/>
    <property type="match status" value="1"/>
</dbReference>
<dbReference type="PROSITE" id="PS50070">
    <property type="entry name" value="KRINGLE_2"/>
    <property type="match status" value="1"/>
</dbReference>